<keyword evidence="2" id="KW-0479">Metal-binding</keyword>
<dbReference type="STRING" id="348802.A0A0D2EZ74"/>
<name>A0A0D2EZ74_9EURO</name>
<dbReference type="InterPro" id="IPR036460">
    <property type="entry name" value="Cu_amine_oxidase_C_sf"/>
</dbReference>
<evidence type="ECO:0000256" key="2">
    <source>
        <dbReference type="RuleBase" id="RU000672"/>
    </source>
</evidence>
<dbReference type="GO" id="GO:0005507">
    <property type="term" value="F:copper ion binding"/>
    <property type="evidence" value="ECO:0007669"/>
    <property type="project" value="InterPro"/>
</dbReference>
<dbReference type="AlphaFoldDB" id="A0A0D2EZ74"/>
<dbReference type="GeneID" id="25322135"/>
<comment type="PTM">
    <text evidence="1 2">Topaquinone (TPQ) is generated by copper-dependent autoxidation of a specific tyrosyl residue.</text>
</comment>
<reference evidence="4 5" key="1">
    <citation type="submission" date="2015-01" db="EMBL/GenBank/DDBJ databases">
        <title>The Genome Sequence of Exophiala xenobiotica CBS118157.</title>
        <authorList>
            <consortium name="The Broad Institute Genomics Platform"/>
            <person name="Cuomo C."/>
            <person name="de Hoog S."/>
            <person name="Gorbushina A."/>
            <person name="Stielow B."/>
            <person name="Teixiera M."/>
            <person name="Abouelleil A."/>
            <person name="Chapman S.B."/>
            <person name="Priest M."/>
            <person name="Young S.K."/>
            <person name="Wortman J."/>
            <person name="Nusbaum C."/>
            <person name="Birren B."/>
        </authorList>
    </citation>
    <scope>NUCLEOTIDE SEQUENCE [LARGE SCALE GENOMIC DNA]</scope>
    <source>
        <strain evidence="4 5">CBS 118157</strain>
    </source>
</reference>
<dbReference type="RefSeq" id="XP_013320554.1">
    <property type="nucleotide sequence ID" value="XM_013465100.1"/>
</dbReference>
<dbReference type="Pfam" id="PF01179">
    <property type="entry name" value="Cu_amine_oxid"/>
    <property type="match status" value="2"/>
</dbReference>
<comment type="similarity">
    <text evidence="2">Belongs to the copper/topaquinone oxidase family.</text>
</comment>
<organism evidence="4 5">
    <name type="scientific">Exophiala xenobiotica</name>
    <dbReference type="NCBI Taxonomy" id="348802"/>
    <lineage>
        <taxon>Eukaryota</taxon>
        <taxon>Fungi</taxon>
        <taxon>Dikarya</taxon>
        <taxon>Ascomycota</taxon>
        <taxon>Pezizomycotina</taxon>
        <taxon>Eurotiomycetes</taxon>
        <taxon>Chaetothyriomycetidae</taxon>
        <taxon>Chaetothyriales</taxon>
        <taxon>Herpotrichiellaceae</taxon>
        <taxon>Exophiala</taxon>
    </lineage>
</organism>
<keyword evidence="1 2" id="KW-0801">TPQ</keyword>
<dbReference type="GO" id="GO:0008131">
    <property type="term" value="F:primary methylamine oxidase activity"/>
    <property type="evidence" value="ECO:0007669"/>
    <property type="project" value="InterPro"/>
</dbReference>
<evidence type="ECO:0000259" key="3">
    <source>
        <dbReference type="Pfam" id="PF01179"/>
    </source>
</evidence>
<dbReference type="PANTHER" id="PTHR10638:SF33">
    <property type="entry name" value="AMINE OXIDASE"/>
    <property type="match status" value="1"/>
</dbReference>
<dbReference type="Gene3D" id="3.10.450.40">
    <property type="match status" value="1"/>
</dbReference>
<accession>A0A0D2EZ74</accession>
<dbReference type="Proteomes" id="UP000054342">
    <property type="component" value="Unassembled WGS sequence"/>
</dbReference>
<feature type="domain" description="Copper amine oxidase catalytic" evidence="3">
    <location>
        <begin position="164"/>
        <end position="412"/>
    </location>
</feature>
<keyword evidence="2" id="KW-0186">Copper</keyword>
<evidence type="ECO:0000256" key="1">
    <source>
        <dbReference type="PIRSR" id="PIRSR600269-51"/>
    </source>
</evidence>
<dbReference type="EC" id="1.4.3.-" evidence="2"/>
<feature type="domain" description="Copper amine oxidase catalytic" evidence="3">
    <location>
        <begin position="86"/>
        <end position="131"/>
    </location>
</feature>
<dbReference type="HOGENOM" id="CLU_011500_3_3_1"/>
<dbReference type="GO" id="GO:0048038">
    <property type="term" value="F:quinone binding"/>
    <property type="evidence" value="ECO:0007669"/>
    <property type="project" value="InterPro"/>
</dbReference>
<gene>
    <name evidence="4" type="ORF">PV05_00227</name>
</gene>
<evidence type="ECO:0000313" key="4">
    <source>
        <dbReference type="EMBL" id="KIW59970.1"/>
    </source>
</evidence>
<dbReference type="InterPro" id="IPR000269">
    <property type="entry name" value="Cu_amine_oxidase"/>
</dbReference>
<sequence length="446" mass="50280">MILQCWFYLRLLECPGGNYYAYPMAVCAEVSEKLQINKLYRLPASPSEKIHHESHPFDRRRIHPTSMSEYHPDLRPPPRTTTTPYQVVQPEGASFKIHGQRIDWEKWRFRVGFNYREGLTLHDIRYDGRSSLLSPVPGGDALSIISMPGITLNLESPLKMPNVTIITVSNYEYILAFHFGQDATISFEVQATGILSTVPSAINVKDKYPFGTIVAPGVLAPYHQHLFSLRIDPAIDGYNNSLVVEESKPMPVDDPSIHNPFGVGYMTESHIVNREGGLDLDHNKASLQIHQRTENQPHDRHPRQMLLAQPESFHAKHSEFAEHAVWVTRYEDNNHFPAGKYIMQSSGGGGLASAIKKRSSGGKTQSVRNTDIVIWHNFGSTHNPRIEDWPVMPNEKMMVSLKPVNFFSGNPGLDVAISIQSQNKSVLYDDEESPANWTQSCCGPRL</sequence>
<dbReference type="SUPFAM" id="SSF49998">
    <property type="entry name" value="Amine oxidase catalytic domain"/>
    <property type="match status" value="1"/>
</dbReference>
<dbReference type="Gene3D" id="2.70.98.20">
    <property type="entry name" value="Copper amine oxidase, catalytic domain"/>
    <property type="match status" value="2"/>
</dbReference>
<dbReference type="PANTHER" id="PTHR10638">
    <property type="entry name" value="COPPER AMINE OXIDASE"/>
    <property type="match status" value="1"/>
</dbReference>
<proteinExistence type="inferred from homology"/>
<keyword evidence="2" id="KW-0560">Oxidoreductase</keyword>
<dbReference type="InterPro" id="IPR015798">
    <property type="entry name" value="Cu_amine_oxidase_C"/>
</dbReference>
<dbReference type="EMBL" id="KN847317">
    <property type="protein sequence ID" value="KIW59970.1"/>
    <property type="molecule type" value="Genomic_DNA"/>
</dbReference>
<dbReference type="OrthoDB" id="5379943at2759"/>
<evidence type="ECO:0000313" key="5">
    <source>
        <dbReference type="Proteomes" id="UP000054342"/>
    </source>
</evidence>
<dbReference type="GO" id="GO:0009308">
    <property type="term" value="P:amine metabolic process"/>
    <property type="evidence" value="ECO:0007669"/>
    <property type="project" value="UniProtKB-UniRule"/>
</dbReference>
<comment type="cofactor">
    <cofactor evidence="2">
        <name>Cu cation</name>
        <dbReference type="ChEBI" id="CHEBI:23378"/>
    </cofactor>
    <text evidence="2">Contains 1 topaquinone per subunit.</text>
</comment>
<keyword evidence="5" id="KW-1185">Reference proteome</keyword>
<feature type="modified residue" description="2',4',5'-topaquinone" evidence="1">
    <location>
        <position position="171"/>
    </location>
</feature>
<protein>
    <recommendedName>
        <fullName evidence="2">Amine oxidase</fullName>
        <ecNumber evidence="2">1.4.3.-</ecNumber>
    </recommendedName>
</protein>